<gene>
    <name evidence="3" type="ORF">EGH24_09985</name>
</gene>
<feature type="compositionally biased region" description="Low complexity" evidence="1">
    <location>
        <begin position="214"/>
        <end position="285"/>
    </location>
</feature>
<reference evidence="3" key="1">
    <citation type="submission" date="2019-02" db="EMBL/GenBank/DDBJ databases">
        <title>Halonotius sp. a new haloarchaeum isolated from saline soil.</title>
        <authorList>
            <person name="Duran-Viseras A."/>
            <person name="Sanchez-Porro C."/>
            <person name="Ventosa A."/>
        </authorList>
    </citation>
    <scope>NUCLEOTIDE SEQUENCE</scope>
    <source>
        <strain evidence="3">F15B</strain>
    </source>
</reference>
<dbReference type="CDD" id="cd14686">
    <property type="entry name" value="bZIP"/>
    <property type="match status" value="1"/>
</dbReference>
<evidence type="ECO:0000313" key="3">
    <source>
        <dbReference type="EMBL" id="TQQ79813.1"/>
    </source>
</evidence>
<evidence type="ECO:0000256" key="1">
    <source>
        <dbReference type="SAM" id="MobiDB-lite"/>
    </source>
</evidence>
<name>A0A8J8P8K5_9EURY</name>
<accession>A0A8J8P8K5</accession>
<feature type="compositionally biased region" description="Low complexity" evidence="1">
    <location>
        <begin position="180"/>
        <end position="192"/>
    </location>
</feature>
<feature type="region of interest" description="Disordered" evidence="1">
    <location>
        <begin position="179"/>
        <end position="425"/>
    </location>
</feature>
<evidence type="ECO:0000259" key="2">
    <source>
        <dbReference type="Pfam" id="PF24371"/>
    </source>
</evidence>
<feature type="compositionally biased region" description="Low complexity" evidence="1">
    <location>
        <begin position="359"/>
        <end position="385"/>
    </location>
</feature>
<feature type="compositionally biased region" description="Basic and acidic residues" evidence="1">
    <location>
        <begin position="390"/>
        <end position="425"/>
    </location>
</feature>
<feature type="region of interest" description="Disordered" evidence="1">
    <location>
        <begin position="446"/>
        <end position="471"/>
    </location>
</feature>
<dbReference type="OrthoDB" id="157503at2157"/>
<dbReference type="AlphaFoldDB" id="A0A8J8P8K5"/>
<proteinExistence type="predicted"/>
<organism evidence="3 4">
    <name type="scientific">Halonotius terrestris</name>
    <dbReference type="NCBI Taxonomy" id="2487750"/>
    <lineage>
        <taxon>Archaea</taxon>
        <taxon>Methanobacteriati</taxon>
        <taxon>Methanobacteriota</taxon>
        <taxon>Stenosarchaea group</taxon>
        <taxon>Halobacteria</taxon>
        <taxon>Halobacteriales</taxon>
        <taxon>Haloferacaceae</taxon>
        <taxon>Halonotius</taxon>
    </lineage>
</organism>
<feature type="domain" description="DUF7527" evidence="2">
    <location>
        <begin position="472"/>
        <end position="709"/>
    </location>
</feature>
<dbReference type="RefSeq" id="WP_142980005.1">
    <property type="nucleotide sequence ID" value="NZ_RKLU01000004.1"/>
</dbReference>
<feature type="compositionally biased region" description="Low complexity" evidence="1">
    <location>
        <begin position="446"/>
        <end position="468"/>
    </location>
</feature>
<dbReference type="Pfam" id="PF24371">
    <property type="entry name" value="DUF7527"/>
    <property type="match status" value="1"/>
</dbReference>
<dbReference type="EMBL" id="RKLU01000004">
    <property type="protein sequence ID" value="TQQ79813.1"/>
    <property type="molecule type" value="Genomic_DNA"/>
</dbReference>
<dbReference type="InterPro" id="IPR055949">
    <property type="entry name" value="DUF7527"/>
</dbReference>
<keyword evidence="4" id="KW-1185">Reference proteome</keyword>
<comment type="caution">
    <text evidence="3">The sequence shown here is derived from an EMBL/GenBank/DDBJ whole genome shotgun (WGS) entry which is preliminary data.</text>
</comment>
<protein>
    <recommendedName>
        <fullName evidence="2">DUF7527 domain-containing protein</fullName>
    </recommendedName>
</protein>
<evidence type="ECO:0000313" key="4">
    <source>
        <dbReference type="Proteomes" id="UP000705823"/>
    </source>
</evidence>
<feature type="compositionally biased region" description="Polar residues" evidence="1">
    <location>
        <begin position="295"/>
        <end position="325"/>
    </location>
</feature>
<dbReference type="Proteomes" id="UP000705823">
    <property type="component" value="Unassembled WGS sequence"/>
</dbReference>
<sequence length="709" mass="75940">MDSQITDAVTEWETVPFAGGYDGLQELADDEFTGAVTAGTAWGFMLNGRLIGIVDGSLPDFEAAEGTAYEAPDPSLPLLYTMQEGDSEEQAEYYTKDTPIAEADETLSEGNFTGFIELSKNVHSGDYYIVYYGGRSMSVAFVGNSRRLLTEDEAYDRANDEIGIYNVYAADIDVIDIPETDSGAGSDAAADTEAADDDTTETGTDIPDADAVDPTGASATPSSTGSTDNSDSTATTGSDPTDGTTPEPASNGGTTAGDDTTATADTGSTTPSSTADSSTDSSLGTESVDIPDAATSGSESTSADTTTQPSPDNSATAGRSDSDGSPFSEEAEWRNTTTIPSLDPSDDGNRKQRGGGGQQAQQQRRQQQENGGTQLSRQQLTQRLQQAEEVMEKAENRHQELLEERDAAIEERDAAREERDTAREEIDALESELAEARAKIEELEEQLAAAEEPAEPTPAAATESAAQTGQTLDPASALEGTSLFVRYDSKGASTLQTAHDQGVDPNEVNENLRLEHHTTFETDGLTVDGEPYEAFLEDRIEFAFADWLVRDLLFEIQATGTQAGMRGIYDAIPKIDRIELRGTVDLGTDEDDEPITHDFDLITRDKHGNPLFVANFDESNQPVSPEPVEGLIESGSEIRGREKHFIAGFGVTTSYFSPEALDAAESATGSGLLSRSKKKSYVSLSRKRGYHLCLVDRIDDGFDLRVPEL</sequence>